<reference evidence="16" key="1">
    <citation type="submission" date="2021-02" db="EMBL/GenBank/DDBJ databases">
        <authorList>
            <person name="Dougan E. K."/>
            <person name="Rhodes N."/>
            <person name="Thang M."/>
            <person name="Chan C."/>
        </authorList>
    </citation>
    <scope>NUCLEOTIDE SEQUENCE</scope>
</reference>
<keyword evidence="17" id="KW-1185">Reference proteome</keyword>
<evidence type="ECO:0000256" key="13">
    <source>
        <dbReference type="SAM" id="Phobius"/>
    </source>
</evidence>
<dbReference type="InterPro" id="IPR039421">
    <property type="entry name" value="Type_1_exporter"/>
</dbReference>
<feature type="transmembrane region" description="Helical" evidence="13">
    <location>
        <begin position="112"/>
        <end position="135"/>
    </location>
</feature>
<dbReference type="SMART" id="SM00382">
    <property type="entry name" value="AAA"/>
    <property type="match status" value="2"/>
</dbReference>
<feature type="domain" description="ABC transmembrane type-1" evidence="15">
    <location>
        <begin position="718"/>
        <end position="1007"/>
    </location>
</feature>
<keyword evidence="6" id="KW-0547">Nucleotide-binding</keyword>
<evidence type="ECO:0000256" key="4">
    <source>
        <dbReference type="ARBA" id="ARBA00022692"/>
    </source>
</evidence>
<dbReference type="Proteomes" id="UP000604046">
    <property type="component" value="Unassembled WGS sequence"/>
</dbReference>
<dbReference type="GO" id="GO:0005743">
    <property type="term" value="C:mitochondrial inner membrane"/>
    <property type="evidence" value="ECO:0007669"/>
    <property type="project" value="TreeGrafter"/>
</dbReference>
<dbReference type="SUPFAM" id="SSF90123">
    <property type="entry name" value="ABC transporter transmembrane region"/>
    <property type="match status" value="2"/>
</dbReference>
<keyword evidence="3" id="KW-0813">Transport</keyword>
<feature type="transmembrane region" description="Helical" evidence="13">
    <location>
        <begin position="331"/>
        <end position="353"/>
    </location>
</feature>
<evidence type="ECO:0000256" key="5">
    <source>
        <dbReference type="ARBA" id="ARBA00022737"/>
    </source>
</evidence>
<evidence type="ECO:0000256" key="12">
    <source>
        <dbReference type="SAM" id="MobiDB-lite"/>
    </source>
</evidence>
<keyword evidence="10 13" id="KW-0472">Membrane</keyword>
<evidence type="ECO:0000256" key="9">
    <source>
        <dbReference type="ARBA" id="ARBA00022989"/>
    </source>
</evidence>
<keyword evidence="4 13" id="KW-0812">Transmembrane</keyword>
<evidence type="ECO:0000313" key="17">
    <source>
        <dbReference type="Proteomes" id="UP000604046"/>
    </source>
</evidence>
<dbReference type="FunFam" id="3.40.50.300:FF:000967">
    <property type="entry name" value="ABC multidrug transporter mdr4"/>
    <property type="match status" value="1"/>
</dbReference>
<dbReference type="InterPro" id="IPR017871">
    <property type="entry name" value="ABC_transporter-like_CS"/>
</dbReference>
<comment type="caution">
    <text evidence="16">The sequence shown here is derived from an EMBL/GenBank/DDBJ whole genome shotgun (WGS) entry which is preliminary data.</text>
</comment>
<feature type="domain" description="ABC transporter" evidence="14">
    <location>
        <begin position="1042"/>
        <end position="1277"/>
    </location>
</feature>
<keyword evidence="5" id="KW-0677">Repeat</keyword>
<feature type="transmembrane region" description="Helical" evidence="13">
    <location>
        <begin position="949"/>
        <end position="975"/>
    </location>
</feature>
<dbReference type="InterPro" id="IPR036640">
    <property type="entry name" value="ABC1_TM_sf"/>
</dbReference>
<comment type="similarity">
    <text evidence="2">Belongs to the ABC transporter superfamily. ABCB family. Multidrug resistance exporter (TC 3.A.1.201) subfamily.</text>
</comment>
<feature type="region of interest" description="Disordered" evidence="12">
    <location>
        <begin position="20"/>
        <end position="42"/>
    </location>
</feature>
<gene>
    <name evidence="16" type="primary">Abcb1a</name>
    <name evidence="16" type="ORF">SNAT2548_LOCUS7249</name>
</gene>
<feature type="domain" description="ABC transporter" evidence="14">
    <location>
        <begin position="394"/>
        <end position="633"/>
    </location>
</feature>
<keyword evidence="11" id="KW-0325">Glycoprotein</keyword>
<dbReference type="GO" id="GO:0015421">
    <property type="term" value="F:ABC-type oligopeptide transporter activity"/>
    <property type="evidence" value="ECO:0007669"/>
    <property type="project" value="TreeGrafter"/>
</dbReference>
<evidence type="ECO:0000256" key="10">
    <source>
        <dbReference type="ARBA" id="ARBA00023136"/>
    </source>
</evidence>
<evidence type="ECO:0000256" key="2">
    <source>
        <dbReference type="ARBA" id="ARBA00007577"/>
    </source>
</evidence>
<evidence type="ECO:0000256" key="1">
    <source>
        <dbReference type="ARBA" id="ARBA00004141"/>
    </source>
</evidence>
<keyword evidence="9 13" id="KW-1133">Transmembrane helix</keyword>
<feature type="transmembrane region" description="Helical" evidence="13">
    <location>
        <begin position="176"/>
        <end position="202"/>
    </location>
</feature>
<sequence>MVVKMRQSDSFEKQLPVLLGRGPANGDVEAGKTGQEGVEPCKSQAARGGESVEALRLKCCEKVALTFGVIFAVAQGVATPAIALFMGESITTLALADHAQELDAMTPEFIKIGALAAIQFCLAFAWQTCLAWAAAKQALRWHRGFVESLLSLNVCWYDEHEPAGVAAKLESDSANVYLFMSSALGYLIASLAQFVTGLSLALYEGWELALVVCAVMPILMCAGHYMGKEIEHFTALQHANFAQASAVAEESLMAIRTVAAFGGEAKEVARFERELLPAKVGGIRSGTKIGAAWGVLNFFYPSLYALALWFGGHVLMAEHDDGLEPSRIITVMISMMVGVSGLSAFSGFASVMAKAAVSAQAMKEVMALKAQNDIEGPLYAHAELPPELWEVDSIEFRKVSFKYPGRQRWVLNSLSFRVEKGQKVALVGESGSGKSTTIQLLERFYDPSAGEVLVNGVHLCQVPTKAWRKLLGYVGQEPVLFATTAMKNLKGLDNSISDEEAILAAKAAQIYDTLSELPDGMDTFVGAGGGLLSGGQKQRIAIARALAKNPQVLLLDEATSALDNESERLVQATIDSAHTLMGRNITTISVAHRLTTIMGSDTIYVLKDGSCCEQGNHEELMDMKGHYYNMAKLQQDSHGEEDQDEKDTPDSDWKSRDQGKRHGEEQDEKKAANAAESCEAHLETQMSDLSSAGRKAGTSQVWCRLLGMMGGYWWIWPVSGFIVMAGAAAMPLEAVFFNSAVVSLSEAAVGSLEAMYPTLDKAVFGLVIVGLGSGLAVLCQNSAFAFVQETVCLILRKAAFSSTIRMEMSFFDAPENHTASILVSLESHMSRVGQMLGIQLGNSAAALFTCVVSLLFSFYGCWELSSVLCCLMPIFGILGLKVAQCVARLDPARLEHYGKAGKATSEALTSIRTVKALNAEEKTLEVVSEALEKLTELSSRKSWRLGLSLGLNLGLVQLIFLAGFWMSAVCIQNWGFEPREVLQSLFCVVFAVQSVTAIVQHIPDAASGQVAAKEVFRLIDQSSKVDATQVTGKVESLGDGAIEFRGVRFWYPHRPEVRVLRALNFTIQKGQSVALVGSSGSGKSTVIQLLQRFYDPQQGSIHVGGADLRSLNVAWWRRQVGMVSQEPVLFDLSLEENVKYGCPEATQAQVLEAAKAAHMDYALTGAVQWTDRVGLRGGKLSGGQKQRCALARALLRKPELMLLDEATSALDSVFEQLVQQAMQEARVGKTTITVAHRLSTIRNSDKIFVLSGGRLVESGTYDELLSLDGHFVKMVAMAA</sequence>
<dbReference type="PANTHER" id="PTHR43394:SF27">
    <property type="entry name" value="ATP-DEPENDENT TRANSLOCASE ABCB1-LIKE"/>
    <property type="match status" value="1"/>
</dbReference>
<dbReference type="InterPro" id="IPR027417">
    <property type="entry name" value="P-loop_NTPase"/>
</dbReference>
<organism evidence="16 17">
    <name type="scientific">Symbiodinium natans</name>
    <dbReference type="NCBI Taxonomy" id="878477"/>
    <lineage>
        <taxon>Eukaryota</taxon>
        <taxon>Sar</taxon>
        <taxon>Alveolata</taxon>
        <taxon>Dinophyceae</taxon>
        <taxon>Suessiales</taxon>
        <taxon>Symbiodiniaceae</taxon>
        <taxon>Symbiodinium</taxon>
    </lineage>
</organism>
<evidence type="ECO:0000256" key="8">
    <source>
        <dbReference type="ARBA" id="ARBA00022967"/>
    </source>
</evidence>
<feature type="transmembrane region" description="Helical" evidence="13">
    <location>
        <begin position="289"/>
        <end position="311"/>
    </location>
</feature>
<feature type="transmembrane region" description="Helical" evidence="13">
    <location>
        <begin position="208"/>
        <end position="227"/>
    </location>
</feature>
<dbReference type="PANTHER" id="PTHR43394">
    <property type="entry name" value="ATP-DEPENDENT PERMEASE MDL1, MITOCHONDRIAL"/>
    <property type="match status" value="1"/>
</dbReference>
<protein>
    <submittedName>
        <fullName evidence="16">Abcb1a protein</fullName>
    </submittedName>
</protein>
<dbReference type="CDD" id="cd18577">
    <property type="entry name" value="ABC_6TM_Pgp_ABCB1_D1_like"/>
    <property type="match status" value="1"/>
</dbReference>
<dbReference type="PROSITE" id="PS50893">
    <property type="entry name" value="ABC_TRANSPORTER_2"/>
    <property type="match status" value="2"/>
</dbReference>
<dbReference type="PROSITE" id="PS00211">
    <property type="entry name" value="ABC_TRANSPORTER_1"/>
    <property type="match status" value="1"/>
</dbReference>
<feature type="transmembrane region" description="Helical" evidence="13">
    <location>
        <begin position="864"/>
        <end position="883"/>
    </location>
</feature>
<dbReference type="Pfam" id="PF00664">
    <property type="entry name" value="ABC_membrane"/>
    <property type="match status" value="2"/>
</dbReference>
<dbReference type="InterPro" id="IPR011527">
    <property type="entry name" value="ABC1_TM_dom"/>
</dbReference>
<evidence type="ECO:0000256" key="6">
    <source>
        <dbReference type="ARBA" id="ARBA00022741"/>
    </source>
</evidence>
<dbReference type="Gene3D" id="1.20.1560.10">
    <property type="entry name" value="ABC transporter type 1, transmembrane domain"/>
    <property type="match status" value="1"/>
</dbReference>
<keyword evidence="8" id="KW-1278">Translocase</keyword>
<evidence type="ECO:0000313" key="16">
    <source>
        <dbReference type="EMBL" id="CAE7212830.1"/>
    </source>
</evidence>
<evidence type="ECO:0000259" key="14">
    <source>
        <dbReference type="PROSITE" id="PS50893"/>
    </source>
</evidence>
<proteinExistence type="inferred from homology"/>
<dbReference type="GO" id="GO:0090374">
    <property type="term" value="P:oligopeptide export from mitochondrion"/>
    <property type="evidence" value="ECO:0007669"/>
    <property type="project" value="TreeGrafter"/>
</dbReference>
<feature type="transmembrane region" description="Helical" evidence="13">
    <location>
        <begin position="762"/>
        <end position="787"/>
    </location>
</feature>
<feature type="transmembrane region" description="Helical" evidence="13">
    <location>
        <begin position="714"/>
        <end position="742"/>
    </location>
</feature>
<dbReference type="PROSITE" id="PS50929">
    <property type="entry name" value="ABC_TM1F"/>
    <property type="match status" value="2"/>
</dbReference>
<feature type="region of interest" description="Disordered" evidence="12">
    <location>
        <begin position="635"/>
        <end position="677"/>
    </location>
</feature>
<dbReference type="GO" id="GO:0016887">
    <property type="term" value="F:ATP hydrolysis activity"/>
    <property type="evidence" value="ECO:0007669"/>
    <property type="project" value="InterPro"/>
</dbReference>
<evidence type="ECO:0000256" key="7">
    <source>
        <dbReference type="ARBA" id="ARBA00022840"/>
    </source>
</evidence>
<accession>A0A812JY56</accession>
<feature type="domain" description="ABC transmembrane type-1" evidence="15">
    <location>
        <begin position="67"/>
        <end position="354"/>
    </location>
</feature>
<dbReference type="InterPro" id="IPR003593">
    <property type="entry name" value="AAA+_ATPase"/>
</dbReference>
<comment type="subcellular location">
    <subcellularLocation>
        <location evidence="1">Membrane</location>
        <topology evidence="1">Multi-pass membrane protein</topology>
    </subcellularLocation>
</comment>
<feature type="transmembrane region" description="Helical" evidence="13">
    <location>
        <begin position="836"/>
        <end position="858"/>
    </location>
</feature>
<keyword evidence="7" id="KW-0067">ATP-binding</keyword>
<dbReference type="Pfam" id="PF00005">
    <property type="entry name" value="ABC_tran"/>
    <property type="match status" value="2"/>
</dbReference>
<dbReference type="Gene3D" id="3.40.50.300">
    <property type="entry name" value="P-loop containing nucleotide triphosphate hydrolases"/>
    <property type="match status" value="2"/>
</dbReference>
<dbReference type="EMBL" id="CAJNDS010000502">
    <property type="protein sequence ID" value="CAE7212830.1"/>
    <property type="molecule type" value="Genomic_DNA"/>
</dbReference>
<dbReference type="InterPro" id="IPR003439">
    <property type="entry name" value="ABC_transporter-like_ATP-bd"/>
</dbReference>
<dbReference type="OrthoDB" id="6500128at2759"/>
<evidence type="ECO:0000259" key="15">
    <source>
        <dbReference type="PROSITE" id="PS50929"/>
    </source>
</evidence>
<evidence type="ECO:0000256" key="11">
    <source>
        <dbReference type="ARBA" id="ARBA00023180"/>
    </source>
</evidence>
<dbReference type="CDD" id="cd03249">
    <property type="entry name" value="ABC_MTABC3_MDL1_MDL2"/>
    <property type="match status" value="1"/>
</dbReference>
<name>A0A812JY56_9DINO</name>
<dbReference type="AlphaFoldDB" id="A0A812JY56"/>
<dbReference type="FunFam" id="3.40.50.300:FF:000479">
    <property type="entry name" value="Multidrug resistance protein 1A"/>
    <property type="match status" value="1"/>
</dbReference>
<evidence type="ECO:0000256" key="3">
    <source>
        <dbReference type="ARBA" id="ARBA00022448"/>
    </source>
</evidence>
<feature type="transmembrane region" description="Helical" evidence="13">
    <location>
        <begin position="63"/>
        <end position="86"/>
    </location>
</feature>
<dbReference type="SUPFAM" id="SSF52540">
    <property type="entry name" value="P-loop containing nucleoside triphosphate hydrolases"/>
    <property type="match status" value="2"/>
</dbReference>
<dbReference type="GO" id="GO:0005524">
    <property type="term" value="F:ATP binding"/>
    <property type="evidence" value="ECO:0007669"/>
    <property type="project" value="UniProtKB-KW"/>
</dbReference>
<feature type="compositionally biased region" description="Basic and acidic residues" evidence="12">
    <location>
        <begin position="635"/>
        <end position="671"/>
    </location>
</feature>